<dbReference type="Proteomes" id="UP000244174">
    <property type="component" value="Unassembled WGS sequence"/>
</dbReference>
<keyword evidence="2" id="KW-1185">Reference proteome</keyword>
<organism evidence="1 2">
    <name type="scientific">Christiangramia gaetbulicola</name>
    <dbReference type="NCBI Taxonomy" id="703340"/>
    <lineage>
        <taxon>Bacteria</taxon>
        <taxon>Pseudomonadati</taxon>
        <taxon>Bacteroidota</taxon>
        <taxon>Flavobacteriia</taxon>
        <taxon>Flavobacteriales</taxon>
        <taxon>Flavobacteriaceae</taxon>
        <taxon>Christiangramia</taxon>
    </lineage>
</organism>
<evidence type="ECO:0000313" key="2">
    <source>
        <dbReference type="Proteomes" id="UP000244174"/>
    </source>
</evidence>
<sequence>MSSAVIITIGLKNSNSNPPKLKLKDSVGDSGDNEMNTNVDLGANVTWVPDLASGIQSIEIVEKNGQTSIFSSAPHATGNGDYEGTIVTTKSKKDGKTIDSEEYVINFKIDGDDTLYKDDPKLSIKN</sequence>
<name>A0A2T6AH26_9FLAO</name>
<protein>
    <submittedName>
        <fullName evidence="1">Uncharacterized protein</fullName>
    </submittedName>
</protein>
<proteinExistence type="predicted"/>
<dbReference type="AlphaFoldDB" id="A0A2T6AH26"/>
<gene>
    <name evidence="1" type="ORF">C8P64_1631</name>
</gene>
<comment type="caution">
    <text evidence="1">The sequence shown here is derived from an EMBL/GenBank/DDBJ whole genome shotgun (WGS) entry which is preliminary data.</text>
</comment>
<dbReference type="OrthoDB" id="1437724at2"/>
<evidence type="ECO:0000313" key="1">
    <source>
        <dbReference type="EMBL" id="PTX43105.1"/>
    </source>
</evidence>
<accession>A0A2T6AH26</accession>
<dbReference type="EMBL" id="QBKQ01000002">
    <property type="protein sequence ID" value="PTX43105.1"/>
    <property type="molecule type" value="Genomic_DNA"/>
</dbReference>
<dbReference type="RefSeq" id="WP_108171562.1">
    <property type="nucleotide sequence ID" value="NZ_QBKQ01000002.1"/>
</dbReference>
<reference evidence="1 2" key="1">
    <citation type="submission" date="2018-04" db="EMBL/GenBank/DDBJ databases">
        <title>Genomic Encyclopedia of Archaeal and Bacterial Type Strains, Phase II (KMG-II): from individual species to whole genera.</title>
        <authorList>
            <person name="Goeker M."/>
        </authorList>
    </citation>
    <scope>NUCLEOTIDE SEQUENCE [LARGE SCALE GENOMIC DNA]</scope>
    <source>
        <strain evidence="1 2">DSM 23082</strain>
    </source>
</reference>